<comment type="caution">
    <text evidence="1">The sequence shown here is derived from an EMBL/GenBank/DDBJ whole genome shotgun (WGS) entry which is preliminary data.</text>
</comment>
<evidence type="ECO:0000313" key="2">
    <source>
        <dbReference type="Proteomes" id="UP001627154"/>
    </source>
</evidence>
<dbReference type="EMBL" id="JBJJXI010000025">
    <property type="protein sequence ID" value="KAL3404373.1"/>
    <property type="molecule type" value="Genomic_DNA"/>
</dbReference>
<name>A0ABD2XH73_9HYME</name>
<reference evidence="1 2" key="1">
    <citation type="journal article" date="2024" name="bioRxiv">
        <title>A reference genome for Trichogramma kaykai: A tiny desert-dwelling parasitoid wasp with competing sex-ratio distorters.</title>
        <authorList>
            <person name="Culotta J."/>
            <person name="Lindsey A.R."/>
        </authorList>
    </citation>
    <scope>NUCLEOTIDE SEQUENCE [LARGE SCALE GENOMIC DNA]</scope>
    <source>
        <strain evidence="1 2">KSX58</strain>
    </source>
</reference>
<keyword evidence="2" id="KW-1185">Reference proteome</keyword>
<accession>A0ABD2XH73</accession>
<organism evidence="1 2">
    <name type="scientific">Trichogramma kaykai</name>
    <dbReference type="NCBI Taxonomy" id="54128"/>
    <lineage>
        <taxon>Eukaryota</taxon>
        <taxon>Metazoa</taxon>
        <taxon>Ecdysozoa</taxon>
        <taxon>Arthropoda</taxon>
        <taxon>Hexapoda</taxon>
        <taxon>Insecta</taxon>
        <taxon>Pterygota</taxon>
        <taxon>Neoptera</taxon>
        <taxon>Endopterygota</taxon>
        <taxon>Hymenoptera</taxon>
        <taxon>Apocrita</taxon>
        <taxon>Proctotrupomorpha</taxon>
        <taxon>Chalcidoidea</taxon>
        <taxon>Trichogrammatidae</taxon>
        <taxon>Trichogramma</taxon>
    </lineage>
</organism>
<proteinExistence type="predicted"/>
<sequence length="95" mass="11023">MCRIHIHFFSTRARDNEVPLRQRMLAFTYRYQIVGCIFTTELVRQLICIRVSMIVRCSSSSSSSIVPFFSLSVSIIINDKFGSEKSSLIKHEYII</sequence>
<protein>
    <submittedName>
        <fullName evidence="1">Uncharacterized protein</fullName>
    </submittedName>
</protein>
<evidence type="ECO:0000313" key="1">
    <source>
        <dbReference type="EMBL" id="KAL3404373.1"/>
    </source>
</evidence>
<dbReference type="Proteomes" id="UP001627154">
    <property type="component" value="Unassembled WGS sequence"/>
</dbReference>
<gene>
    <name evidence="1" type="ORF">TKK_002862</name>
</gene>
<dbReference type="AlphaFoldDB" id="A0ABD2XH73"/>